<dbReference type="InterPro" id="IPR013216">
    <property type="entry name" value="Methyltransf_11"/>
</dbReference>
<reference evidence="2 3" key="1">
    <citation type="submission" date="2022-03" db="EMBL/GenBank/DDBJ databases">
        <title>Streptomyces yunnanensis P86,complete genome.</title>
        <authorList>
            <person name="Chen S."/>
            <person name="Zhang Q."/>
        </authorList>
    </citation>
    <scope>NUCLEOTIDE SEQUENCE [LARGE SCALE GENOMIC DNA]</scope>
    <source>
        <strain evidence="2 3">P86</strain>
    </source>
</reference>
<dbReference type="Proteomes" id="UP001218629">
    <property type="component" value="Chromosome"/>
</dbReference>
<dbReference type="GO" id="GO:0032259">
    <property type="term" value="P:methylation"/>
    <property type="evidence" value="ECO:0007669"/>
    <property type="project" value="UniProtKB-KW"/>
</dbReference>
<dbReference type="SUPFAM" id="SSF53335">
    <property type="entry name" value="S-adenosyl-L-methionine-dependent methyltransferases"/>
    <property type="match status" value="1"/>
</dbReference>
<keyword evidence="2" id="KW-0808">Transferase</keyword>
<dbReference type="RefSeq" id="WP_275309764.1">
    <property type="nucleotide sequence ID" value="NZ_CP095749.1"/>
</dbReference>
<gene>
    <name evidence="2" type="ORF">MOV08_31735</name>
</gene>
<dbReference type="Gene3D" id="3.40.50.150">
    <property type="entry name" value="Vaccinia Virus protein VP39"/>
    <property type="match status" value="1"/>
</dbReference>
<sequence length="217" mass="22793">MSTDTPFDRATPPLPDPSAAYWQAAAATYDDEPDHGLGDPAVRAAWAARLRAWLPAAPGDVLDLGCGTGSLALLATEQGHRVTGVDRSPAMLARARTKLAGRPATFVVGDAAQPPVGERRFDAVLVRHVLWALPDPSAALHHWAALLAPGGRLVLVEGRWGESAPMGLTAAELTALTAPLASRTELIPLSGDPTLWGREVSDERYAVVAHVAARRGA</sequence>
<dbReference type="Pfam" id="PF08241">
    <property type="entry name" value="Methyltransf_11"/>
    <property type="match status" value="1"/>
</dbReference>
<accession>A0ABY8AFF2</accession>
<dbReference type="InterPro" id="IPR029063">
    <property type="entry name" value="SAM-dependent_MTases_sf"/>
</dbReference>
<feature type="domain" description="Methyltransferase type 11" evidence="1">
    <location>
        <begin position="62"/>
        <end position="155"/>
    </location>
</feature>
<organism evidence="2 3">
    <name type="scientific">Streptomyces yunnanensis</name>
    <dbReference type="NCBI Taxonomy" id="156453"/>
    <lineage>
        <taxon>Bacteria</taxon>
        <taxon>Bacillati</taxon>
        <taxon>Actinomycetota</taxon>
        <taxon>Actinomycetes</taxon>
        <taxon>Kitasatosporales</taxon>
        <taxon>Streptomycetaceae</taxon>
        <taxon>Streptomyces</taxon>
    </lineage>
</organism>
<dbReference type="GO" id="GO:0008168">
    <property type="term" value="F:methyltransferase activity"/>
    <property type="evidence" value="ECO:0007669"/>
    <property type="project" value="UniProtKB-KW"/>
</dbReference>
<protein>
    <submittedName>
        <fullName evidence="2">Methyltransferase domain-containing protein</fullName>
    </submittedName>
</protein>
<evidence type="ECO:0000313" key="3">
    <source>
        <dbReference type="Proteomes" id="UP001218629"/>
    </source>
</evidence>
<proteinExistence type="predicted"/>
<dbReference type="CDD" id="cd02440">
    <property type="entry name" value="AdoMet_MTases"/>
    <property type="match status" value="1"/>
</dbReference>
<keyword evidence="2" id="KW-0489">Methyltransferase</keyword>
<dbReference type="PANTHER" id="PTHR43861">
    <property type="entry name" value="TRANS-ACONITATE 2-METHYLTRANSFERASE-RELATED"/>
    <property type="match status" value="1"/>
</dbReference>
<dbReference type="EMBL" id="CP095749">
    <property type="protein sequence ID" value="WEB43396.1"/>
    <property type="molecule type" value="Genomic_DNA"/>
</dbReference>
<evidence type="ECO:0000259" key="1">
    <source>
        <dbReference type="Pfam" id="PF08241"/>
    </source>
</evidence>
<name>A0ABY8AFF2_9ACTN</name>
<keyword evidence="3" id="KW-1185">Reference proteome</keyword>
<evidence type="ECO:0000313" key="2">
    <source>
        <dbReference type="EMBL" id="WEB43396.1"/>
    </source>
</evidence>